<dbReference type="AlphaFoldDB" id="A0A8J7W843"/>
<organism evidence="1 2">
    <name type="scientific">Thetidibacter halocola</name>
    <dbReference type="NCBI Taxonomy" id="2827239"/>
    <lineage>
        <taxon>Bacteria</taxon>
        <taxon>Pseudomonadati</taxon>
        <taxon>Pseudomonadota</taxon>
        <taxon>Alphaproteobacteria</taxon>
        <taxon>Rhodobacterales</taxon>
        <taxon>Roseobacteraceae</taxon>
        <taxon>Thetidibacter</taxon>
    </lineage>
</organism>
<accession>A0A8J7W843</accession>
<dbReference type="Proteomes" id="UP000681356">
    <property type="component" value="Unassembled WGS sequence"/>
</dbReference>
<protein>
    <submittedName>
        <fullName evidence="1">Uncharacterized protein</fullName>
    </submittedName>
</protein>
<gene>
    <name evidence="1" type="ORF">KB874_00665</name>
</gene>
<dbReference type="RefSeq" id="WP_212534606.1">
    <property type="nucleotide sequence ID" value="NZ_JAGTUU010000001.1"/>
</dbReference>
<dbReference type="EMBL" id="JAGTUU010000001">
    <property type="protein sequence ID" value="MBS0122630.1"/>
    <property type="molecule type" value="Genomic_DNA"/>
</dbReference>
<reference evidence="1" key="1">
    <citation type="submission" date="2021-04" db="EMBL/GenBank/DDBJ databases">
        <authorList>
            <person name="Yoon J."/>
        </authorList>
    </citation>
    <scope>NUCLEOTIDE SEQUENCE</scope>
    <source>
        <strain evidence="1">KMU-90</strain>
    </source>
</reference>
<name>A0A8J7W843_9RHOB</name>
<evidence type="ECO:0000313" key="2">
    <source>
        <dbReference type="Proteomes" id="UP000681356"/>
    </source>
</evidence>
<sequence length="228" mass="24744">MTNVITRLYATEEAARAVAAKVRQAGLPPRAVHVITGGVEAAALTRLLVPEAGAQALVKAMGTEKALLVVQATYRPLGAARITREIVAESNTLPLDESVQEFKVKEEPPGTGTGAGIAHRRFLTMPPRPGDMPRGPITGGLGLPLLIDRHGRHSVIRGGALVSRMFWPMPHVVRHRASRSVLPGTRFMSRFFWPMPLLMPRAKRPSVIQGGALPLSQAFGWPTVIRRR</sequence>
<keyword evidence="2" id="KW-1185">Reference proteome</keyword>
<comment type="caution">
    <text evidence="1">The sequence shown here is derived from an EMBL/GenBank/DDBJ whole genome shotgun (WGS) entry which is preliminary data.</text>
</comment>
<evidence type="ECO:0000313" key="1">
    <source>
        <dbReference type="EMBL" id="MBS0122630.1"/>
    </source>
</evidence>
<proteinExistence type="predicted"/>